<keyword evidence="9" id="KW-1185">Reference proteome</keyword>
<dbReference type="EMBL" id="LRPC01000001">
    <property type="protein sequence ID" value="KYG77288.1"/>
    <property type="molecule type" value="Genomic_DNA"/>
</dbReference>
<reference evidence="8 9" key="1">
    <citation type="submission" date="2016-01" db="EMBL/GenBank/DDBJ databases">
        <title>Genome sequencing of Roseivirga spongicola UST030701-084.</title>
        <authorList>
            <person name="Selvaratnam C."/>
            <person name="Thevarajoo S."/>
            <person name="Goh K.M."/>
            <person name="Ee R."/>
            <person name="Chan K.-G."/>
            <person name="Chong C.S."/>
        </authorList>
    </citation>
    <scope>NUCLEOTIDE SEQUENCE [LARGE SCALE GENOMIC DNA]</scope>
    <source>
        <strain evidence="8 9">UST030701-084</strain>
    </source>
</reference>
<evidence type="ECO:0000256" key="3">
    <source>
        <dbReference type="ARBA" id="ARBA00022884"/>
    </source>
</evidence>
<dbReference type="GO" id="GO:0006353">
    <property type="term" value="P:DNA-templated transcription termination"/>
    <property type="evidence" value="ECO:0007669"/>
    <property type="project" value="UniProtKB-UniRule"/>
</dbReference>
<dbReference type="PANTHER" id="PTHR11078">
    <property type="entry name" value="N UTILIZATION SUBSTANCE PROTEIN B-RELATED"/>
    <property type="match status" value="1"/>
</dbReference>
<dbReference type="GO" id="GO:0031564">
    <property type="term" value="P:transcription antitermination"/>
    <property type="evidence" value="ECO:0007669"/>
    <property type="project" value="UniProtKB-KW"/>
</dbReference>
<feature type="domain" description="NusB/RsmB/TIM44" evidence="7">
    <location>
        <begin position="252"/>
        <end position="371"/>
    </location>
</feature>
<evidence type="ECO:0000256" key="6">
    <source>
        <dbReference type="HAMAP-Rule" id="MF_00073"/>
    </source>
</evidence>
<dbReference type="GO" id="GO:0005829">
    <property type="term" value="C:cytosol"/>
    <property type="evidence" value="ECO:0007669"/>
    <property type="project" value="TreeGrafter"/>
</dbReference>
<dbReference type="Gene3D" id="1.10.940.10">
    <property type="entry name" value="NusB-like"/>
    <property type="match status" value="1"/>
</dbReference>
<sequence length="392" mass="45552">MLNRRSLRVKVMQTLFALSQCKEANFNIGLAEIEEAFQPDLNSMEPQDKVQLKADSKQAKSILNHRVNGAPLKDSEEVSPKVEAAAALAYKNYIENSKKDLERLKKDMFLDAESLIDYFLWVIGLVITWSDQSKIEADKKQKLSPERLLSGDFNLSKNRVIDFFRKSSKVQVAMVKKNISWEEEEDNYKNWYKEVVKKDETFSAYRRIANPSFEEDKELVEYLVKDLIFKTEVILSFFEEKDIHWKENKPIVRSLAARSIRDVEADSDHKDFELPDFSNNWDEDKDFFEKILDSTVESDKEFSQMIAAKTKNWEVDRLANTDQIILKMAIAEMLNFRNIPVKVTINEYIELSKNYSTPKSKQFVNGILDVISAELKEKGELKKTGRGLIDNK</sequence>
<evidence type="ECO:0000256" key="2">
    <source>
        <dbReference type="ARBA" id="ARBA00022814"/>
    </source>
</evidence>
<evidence type="ECO:0000256" key="1">
    <source>
        <dbReference type="ARBA" id="ARBA00005952"/>
    </source>
</evidence>
<comment type="caution">
    <text evidence="8">The sequence shown here is derived from an EMBL/GenBank/DDBJ whole genome shotgun (WGS) entry which is preliminary data.</text>
</comment>
<evidence type="ECO:0000313" key="8">
    <source>
        <dbReference type="EMBL" id="KYG77288.1"/>
    </source>
</evidence>
<dbReference type="STRING" id="333140.AWW68_00520"/>
<name>A0A150XF22_9BACT</name>
<dbReference type="HAMAP" id="MF_00073">
    <property type="entry name" value="NusB"/>
    <property type="match status" value="1"/>
</dbReference>
<dbReference type="PANTHER" id="PTHR11078:SF3">
    <property type="entry name" value="ANTITERMINATION NUSB DOMAIN-CONTAINING PROTEIN"/>
    <property type="match status" value="1"/>
</dbReference>
<evidence type="ECO:0000313" key="9">
    <source>
        <dbReference type="Proteomes" id="UP000075606"/>
    </source>
</evidence>
<evidence type="ECO:0000256" key="4">
    <source>
        <dbReference type="ARBA" id="ARBA00023015"/>
    </source>
</evidence>
<dbReference type="Proteomes" id="UP000075606">
    <property type="component" value="Unassembled WGS sequence"/>
</dbReference>
<proteinExistence type="inferred from homology"/>
<dbReference type="InterPro" id="IPR035926">
    <property type="entry name" value="NusB-like_sf"/>
</dbReference>
<dbReference type="GO" id="GO:0003723">
    <property type="term" value="F:RNA binding"/>
    <property type="evidence" value="ECO:0007669"/>
    <property type="project" value="UniProtKB-UniRule"/>
</dbReference>
<dbReference type="SUPFAM" id="SSF48013">
    <property type="entry name" value="NusB-like"/>
    <property type="match status" value="1"/>
</dbReference>
<dbReference type="InterPro" id="IPR011605">
    <property type="entry name" value="NusB_fam"/>
</dbReference>
<evidence type="ECO:0000259" key="7">
    <source>
        <dbReference type="Pfam" id="PF01029"/>
    </source>
</evidence>
<accession>A0A150XF22</accession>
<comment type="similarity">
    <text evidence="1 6">Belongs to the NusB family.</text>
</comment>
<gene>
    <name evidence="6" type="primary">nusB</name>
    <name evidence="8" type="ORF">AWW68_00520</name>
</gene>
<organism evidence="8 9">
    <name type="scientific">Roseivirga spongicola</name>
    <dbReference type="NCBI Taxonomy" id="333140"/>
    <lineage>
        <taxon>Bacteria</taxon>
        <taxon>Pseudomonadati</taxon>
        <taxon>Bacteroidota</taxon>
        <taxon>Cytophagia</taxon>
        <taxon>Cytophagales</taxon>
        <taxon>Roseivirgaceae</taxon>
        <taxon>Roseivirga</taxon>
    </lineage>
</organism>
<keyword evidence="5 6" id="KW-0804">Transcription</keyword>
<keyword evidence="2 6" id="KW-0889">Transcription antitermination</keyword>
<comment type="function">
    <text evidence="6">Involved in transcription antitermination. Required for transcription of ribosomal RNA (rRNA) genes. Binds specifically to the boxA antiterminator sequence of the ribosomal RNA (rrn) operons.</text>
</comment>
<protein>
    <recommendedName>
        <fullName evidence="6">Transcription antitermination protein NusB</fullName>
    </recommendedName>
    <alternativeName>
        <fullName evidence="6">Antitermination factor NusB</fullName>
    </alternativeName>
</protein>
<dbReference type="InterPro" id="IPR006027">
    <property type="entry name" value="NusB_RsmB_TIM44"/>
</dbReference>
<dbReference type="NCBIfam" id="TIGR01951">
    <property type="entry name" value="nusB"/>
    <property type="match status" value="1"/>
</dbReference>
<keyword evidence="4 6" id="KW-0805">Transcription regulation</keyword>
<dbReference type="Pfam" id="PF01029">
    <property type="entry name" value="NusB"/>
    <property type="match status" value="1"/>
</dbReference>
<dbReference type="OrthoDB" id="9787568at2"/>
<dbReference type="AlphaFoldDB" id="A0A150XF22"/>
<keyword evidence="3 6" id="KW-0694">RNA-binding</keyword>
<evidence type="ECO:0000256" key="5">
    <source>
        <dbReference type="ARBA" id="ARBA00023163"/>
    </source>
</evidence>
<dbReference type="RefSeq" id="WP_068215478.1">
    <property type="nucleotide sequence ID" value="NZ_CP139724.1"/>
</dbReference>